<name>A0A409XTB8_PSICY</name>
<accession>A0A409XTB8</accession>
<evidence type="ECO:0000313" key="3">
    <source>
        <dbReference type="EMBL" id="PPQ93951.1"/>
    </source>
</evidence>
<feature type="transmembrane region" description="Helical" evidence="1">
    <location>
        <begin position="181"/>
        <end position="201"/>
    </location>
</feature>
<proteinExistence type="predicted"/>
<keyword evidence="1" id="KW-1133">Transmembrane helix</keyword>
<evidence type="ECO:0000313" key="4">
    <source>
        <dbReference type="Proteomes" id="UP000283269"/>
    </source>
</evidence>
<keyword evidence="4" id="KW-1185">Reference proteome</keyword>
<dbReference type="AlphaFoldDB" id="A0A409XTB8"/>
<evidence type="ECO:0000256" key="1">
    <source>
        <dbReference type="SAM" id="Phobius"/>
    </source>
</evidence>
<dbReference type="EMBL" id="NHYD01000536">
    <property type="protein sequence ID" value="PPQ93951.1"/>
    <property type="molecule type" value="Genomic_DNA"/>
</dbReference>
<keyword evidence="1" id="KW-0472">Membrane</keyword>
<feature type="domain" description="DUF6533" evidence="2">
    <location>
        <begin position="30"/>
        <end position="72"/>
    </location>
</feature>
<protein>
    <recommendedName>
        <fullName evidence="2">DUF6533 domain-containing protein</fullName>
    </recommendedName>
</protein>
<dbReference type="InterPro" id="IPR045340">
    <property type="entry name" value="DUF6533"/>
</dbReference>
<evidence type="ECO:0000259" key="2">
    <source>
        <dbReference type="Pfam" id="PF20151"/>
    </source>
</evidence>
<feature type="transmembrane region" description="Helical" evidence="1">
    <location>
        <begin position="25"/>
        <end position="43"/>
    </location>
</feature>
<feature type="transmembrane region" description="Helical" evidence="1">
    <location>
        <begin position="127"/>
        <end position="148"/>
    </location>
</feature>
<dbReference type="Proteomes" id="UP000283269">
    <property type="component" value="Unassembled WGS sequence"/>
</dbReference>
<feature type="transmembrane region" description="Helical" evidence="1">
    <location>
        <begin position="244"/>
        <end position="266"/>
    </location>
</feature>
<reference evidence="3 4" key="1">
    <citation type="journal article" date="2018" name="Evol. Lett.">
        <title>Horizontal gene cluster transfer increased hallucinogenic mushroom diversity.</title>
        <authorList>
            <person name="Reynolds H.T."/>
            <person name="Vijayakumar V."/>
            <person name="Gluck-Thaler E."/>
            <person name="Korotkin H.B."/>
            <person name="Matheny P.B."/>
            <person name="Slot J.C."/>
        </authorList>
    </citation>
    <scope>NUCLEOTIDE SEQUENCE [LARGE SCALE GENOMIC DNA]</scope>
    <source>
        <strain evidence="3 4">2631</strain>
    </source>
</reference>
<feature type="transmembrane region" description="Helical" evidence="1">
    <location>
        <begin position="221"/>
        <end position="238"/>
    </location>
</feature>
<organism evidence="3 4">
    <name type="scientific">Psilocybe cyanescens</name>
    <dbReference type="NCBI Taxonomy" id="93625"/>
    <lineage>
        <taxon>Eukaryota</taxon>
        <taxon>Fungi</taxon>
        <taxon>Dikarya</taxon>
        <taxon>Basidiomycota</taxon>
        <taxon>Agaricomycotina</taxon>
        <taxon>Agaricomycetes</taxon>
        <taxon>Agaricomycetidae</taxon>
        <taxon>Agaricales</taxon>
        <taxon>Agaricineae</taxon>
        <taxon>Strophariaceae</taxon>
        <taxon>Psilocybe</taxon>
    </lineage>
</organism>
<dbReference type="OrthoDB" id="3037019at2759"/>
<dbReference type="Pfam" id="PF20151">
    <property type="entry name" value="DUF6533"/>
    <property type="match status" value="1"/>
</dbReference>
<keyword evidence="1" id="KW-0812">Transmembrane</keyword>
<dbReference type="InParanoid" id="A0A409XTB8"/>
<sequence length="343" mass="38228">MPFELDLTMEEASSLDLESMVRQGMAVNLVAAACLTALLYDHVLTLDVEVETMWRSRLSIPKVLFFLNRYVVAGMLLFNCISASQTFLSHELCLRIFHAMVNCGLNYIDDRGIIVLRVWALHRRNKWALRVAFFFYFGGSFALLGLLIQDYVGETVELNTALASLPGCYATSVPSIIAGQWLAPIIVETVLFSLVLSRAFFWWKDGIPMPRIFSILARDSTLYFSIVFALLLANYLMFELGPVFLSSLLVTPSTTAGCILGSHMLLNLRVMAGHKMVDDMGTGESTSFALPAPRRQRAYIDSVGILEGASSPYPYPAHTATVRDALDKVFESHNPQNPLRQPL</sequence>
<comment type="caution">
    <text evidence="3">The sequence shown here is derived from an EMBL/GenBank/DDBJ whole genome shotgun (WGS) entry which is preliminary data.</text>
</comment>
<gene>
    <name evidence="3" type="ORF">CVT25_015843</name>
</gene>